<keyword evidence="1" id="KW-0812">Transmembrane</keyword>
<protein>
    <submittedName>
        <fullName evidence="2">Uncharacterized protein</fullName>
    </submittedName>
</protein>
<organism evidence="2 3">
    <name type="scientific">Sutcliffiella horikoshii</name>
    <dbReference type="NCBI Taxonomy" id="79883"/>
    <lineage>
        <taxon>Bacteria</taxon>
        <taxon>Bacillati</taxon>
        <taxon>Bacillota</taxon>
        <taxon>Bacilli</taxon>
        <taxon>Bacillales</taxon>
        <taxon>Bacillaceae</taxon>
        <taxon>Sutcliffiella</taxon>
    </lineage>
</organism>
<accession>A0ABN4ZQ24</accession>
<feature type="transmembrane region" description="Helical" evidence="1">
    <location>
        <begin position="12"/>
        <end position="31"/>
    </location>
</feature>
<dbReference type="Proteomes" id="UP000195573">
    <property type="component" value="Chromosome"/>
</dbReference>
<proteinExistence type="predicted"/>
<evidence type="ECO:0000256" key="1">
    <source>
        <dbReference type="SAM" id="Phobius"/>
    </source>
</evidence>
<feature type="transmembrane region" description="Helical" evidence="1">
    <location>
        <begin position="37"/>
        <end position="58"/>
    </location>
</feature>
<reference evidence="2 3" key="1">
    <citation type="submission" date="2017-04" db="EMBL/GenBank/DDBJ databases">
        <title>Complete Genome Sequence of the Bacillus horikoshii 20a strain from Cuatro Cienegas, Coahuila, Mexico.</title>
        <authorList>
            <person name="Zarza E."/>
            <person name="Alcaraz L.D."/>
            <person name="Aguilar-Salinas B."/>
            <person name="Islas A."/>
            <person name="Olmedo-Alvarez G."/>
        </authorList>
    </citation>
    <scope>NUCLEOTIDE SEQUENCE [LARGE SCALE GENOMIC DNA]</scope>
    <source>
        <strain evidence="2 3">20a</strain>
    </source>
</reference>
<keyword evidence="1" id="KW-0472">Membrane</keyword>
<keyword evidence="1" id="KW-1133">Transmembrane helix</keyword>
<sequence length="64" mass="7563">MNNVSKKAQWILAIIIFLVHILAFEIEIYYLKIDNLILKALYLFTSAFVPYLIARLFILPKLKH</sequence>
<evidence type="ECO:0000313" key="3">
    <source>
        <dbReference type="Proteomes" id="UP000195573"/>
    </source>
</evidence>
<keyword evidence="3" id="KW-1185">Reference proteome</keyword>
<dbReference type="EMBL" id="CP020880">
    <property type="protein sequence ID" value="ART78176.1"/>
    <property type="molecule type" value="Genomic_DNA"/>
</dbReference>
<name>A0ABN4ZQ24_9BACI</name>
<gene>
    <name evidence="2" type="ORF">B4U37_19960</name>
</gene>
<evidence type="ECO:0000313" key="2">
    <source>
        <dbReference type="EMBL" id="ART78176.1"/>
    </source>
</evidence>